<feature type="transmembrane region" description="Helical" evidence="1">
    <location>
        <begin position="6"/>
        <end position="29"/>
    </location>
</feature>
<comment type="caution">
    <text evidence="2">The sequence shown here is derived from an EMBL/GenBank/DDBJ whole genome shotgun (WGS) entry which is preliminary data.</text>
</comment>
<dbReference type="Proteomes" id="UP000053947">
    <property type="component" value="Unassembled WGS sequence"/>
</dbReference>
<sequence length="136" mass="14334">MEIGQWVAVYVASLAAFLAIDLVWLGKIARGFYRRQLADLMLEKLKWQPALGFYLLYVFGLLVLVVAPAVEAGSALKAGGLGALLGCVSYATYDLSNLATLKKWPGAVVAADIVWGSLLTGAVSLISYAAARAVAG</sequence>
<dbReference type="STRING" id="1217799.DEALK_04010"/>
<dbReference type="RefSeq" id="WP_058438212.1">
    <property type="nucleotide sequence ID" value="NZ_KQ758903.1"/>
</dbReference>
<protein>
    <submittedName>
        <fullName evidence="2">Putative membrane protein</fullName>
    </submittedName>
</protein>
<dbReference type="InterPro" id="IPR018687">
    <property type="entry name" value="DUF2177_membr"/>
</dbReference>
<proteinExistence type="predicted"/>
<reference evidence="2 3" key="1">
    <citation type="submission" date="2015-06" db="EMBL/GenBank/DDBJ databases">
        <title>Genome sequence of the organohalide-respiring Dehalogenimonas alkenigignens type strain (IP3-3T).</title>
        <authorList>
            <person name="Key T.A."/>
            <person name="Richmond D.P."/>
            <person name="Bowman K.S."/>
            <person name="Cho Y.-J."/>
            <person name="Chun J."/>
            <person name="da Costa M.S."/>
            <person name="Rainey F.A."/>
            <person name="Moe W.M."/>
        </authorList>
    </citation>
    <scope>NUCLEOTIDE SEQUENCE [LARGE SCALE GENOMIC DNA]</scope>
    <source>
        <strain evidence="2 3">IP3-3</strain>
    </source>
</reference>
<evidence type="ECO:0000313" key="3">
    <source>
        <dbReference type="Proteomes" id="UP000053947"/>
    </source>
</evidence>
<dbReference type="EMBL" id="LFDV01000002">
    <property type="protein sequence ID" value="KTB47556.1"/>
    <property type="molecule type" value="Genomic_DNA"/>
</dbReference>
<gene>
    <name evidence="2" type="ORF">DEALK_04010</name>
</gene>
<organism evidence="2 3">
    <name type="scientific">Dehalogenimonas alkenigignens</name>
    <dbReference type="NCBI Taxonomy" id="1217799"/>
    <lineage>
        <taxon>Bacteria</taxon>
        <taxon>Bacillati</taxon>
        <taxon>Chloroflexota</taxon>
        <taxon>Dehalococcoidia</taxon>
        <taxon>Dehalococcoidales</taxon>
        <taxon>Dehalococcoidaceae</taxon>
        <taxon>Dehalogenimonas</taxon>
    </lineage>
</organism>
<accession>A0A0W0GG62</accession>
<feature type="transmembrane region" description="Helical" evidence="1">
    <location>
        <begin position="107"/>
        <end position="131"/>
    </location>
</feature>
<evidence type="ECO:0000256" key="1">
    <source>
        <dbReference type="SAM" id="Phobius"/>
    </source>
</evidence>
<keyword evidence="1" id="KW-0812">Transmembrane</keyword>
<feature type="transmembrane region" description="Helical" evidence="1">
    <location>
        <begin position="50"/>
        <end position="70"/>
    </location>
</feature>
<name>A0A0W0GG62_9CHLR</name>
<evidence type="ECO:0000313" key="2">
    <source>
        <dbReference type="EMBL" id="KTB47556.1"/>
    </source>
</evidence>
<dbReference type="AlphaFoldDB" id="A0A0W0GG62"/>
<keyword evidence="1" id="KW-0472">Membrane</keyword>
<keyword evidence="3" id="KW-1185">Reference proteome</keyword>
<feature type="transmembrane region" description="Helical" evidence="1">
    <location>
        <begin position="76"/>
        <end position="95"/>
    </location>
</feature>
<dbReference type="Pfam" id="PF09945">
    <property type="entry name" value="DUF2177"/>
    <property type="match status" value="1"/>
</dbReference>
<dbReference type="OrthoDB" id="166547at2"/>
<keyword evidence="1" id="KW-1133">Transmembrane helix</keyword>